<proteinExistence type="predicted"/>
<name>A0A642USC4_DIURU</name>
<evidence type="ECO:0000313" key="2">
    <source>
        <dbReference type="EMBL" id="KAA8904471.1"/>
    </source>
</evidence>
<keyword evidence="3" id="KW-1185">Reference proteome</keyword>
<evidence type="ECO:0000313" key="3">
    <source>
        <dbReference type="Proteomes" id="UP000449547"/>
    </source>
</evidence>
<sequence length="272" mass="30790">MALKRKSRTSGKSDKPAVVTLEADDILQVETPLSEWFNCLTAANGKASVYDEHVLLSLVETAVTTFEAQYTELEQELATINADIDAHIKQRQQQNHTDEVNSLHKRALKKLKKLRREYGDDTYAKEVAWMAKRVGIMSAQVEHDASLLPPLPSVEKPEETNEVHHLQPPPPTDTITDTQLDHFCSTLQVFTAHDPEVIMYRFAVLYYGFMAITEQTYSCVSSVVCEDSGEEYTHLVSCLEGPSFMREQVEAMAELICRWIDDLGENIEQLRA</sequence>
<reference evidence="2 3" key="1">
    <citation type="submission" date="2019-07" db="EMBL/GenBank/DDBJ databases">
        <title>Genome assembly of two rare yeast pathogens: Diutina rugosa and Trichomonascus ciferrii.</title>
        <authorList>
            <person name="Mixao V."/>
            <person name="Saus E."/>
            <person name="Hansen A."/>
            <person name="Lass-Flor C."/>
            <person name="Gabaldon T."/>
        </authorList>
    </citation>
    <scope>NUCLEOTIDE SEQUENCE [LARGE SCALE GENOMIC DNA]</scope>
    <source>
        <strain evidence="2 3">CBS 613</strain>
    </source>
</reference>
<accession>A0A642USC4</accession>
<dbReference type="VEuPathDB" id="FungiDB:DIURU_001902"/>
<comment type="caution">
    <text evidence="2">The sequence shown here is derived from an EMBL/GenBank/DDBJ whole genome shotgun (WGS) entry which is preliminary data.</text>
</comment>
<gene>
    <name evidence="2" type="ORF">DIURU_001902</name>
</gene>
<protein>
    <submittedName>
        <fullName evidence="2">Uncharacterized protein</fullName>
    </submittedName>
</protein>
<dbReference type="GeneID" id="54780555"/>
<evidence type="ECO:0000256" key="1">
    <source>
        <dbReference type="SAM" id="Coils"/>
    </source>
</evidence>
<dbReference type="RefSeq" id="XP_034013309.1">
    <property type="nucleotide sequence ID" value="XM_034154497.1"/>
</dbReference>
<organism evidence="2 3">
    <name type="scientific">Diutina rugosa</name>
    <name type="common">Yeast</name>
    <name type="synonym">Candida rugosa</name>
    <dbReference type="NCBI Taxonomy" id="5481"/>
    <lineage>
        <taxon>Eukaryota</taxon>
        <taxon>Fungi</taxon>
        <taxon>Dikarya</taxon>
        <taxon>Ascomycota</taxon>
        <taxon>Saccharomycotina</taxon>
        <taxon>Pichiomycetes</taxon>
        <taxon>Debaryomycetaceae</taxon>
        <taxon>Diutina</taxon>
    </lineage>
</organism>
<feature type="coiled-coil region" evidence="1">
    <location>
        <begin position="56"/>
        <end position="117"/>
    </location>
</feature>
<dbReference type="AlphaFoldDB" id="A0A642USC4"/>
<dbReference type="EMBL" id="SWFT01000058">
    <property type="protein sequence ID" value="KAA8904471.1"/>
    <property type="molecule type" value="Genomic_DNA"/>
</dbReference>
<dbReference type="Proteomes" id="UP000449547">
    <property type="component" value="Unassembled WGS sequence"/>
</dbReference>
<keyword evidence="1" id="KW-0175">Coiled coil</keyword>